<dbReference type="AlphaFoldDB" id="A0A5M3N0L5"/>
<dbReference type="Proteomes" id="UP000053558">
    <property type="component" value="Unassembled WGS sequence"/>
</dbReference>
<feature type="domain" description="F-box" evidence="1">
    <location>
        <begin position="123"/>
        <end position="185"/>
    </location>
</feature>
<protein>
    <recommendedName>
        <fullName evidence="1">F-box domain-containing protein</fullName>
    </recommendedName>
</protein>
<evidence type="ECO:0000313" key="3">
    <source>
        <dbReference type="Proteomes" id="UP000053558"/>
    </source>
</evidence>
<dbReference type="KEGG" id="cput:CONPUDRAFT_149684"/>
<accession>A0A5M3N0L5</accession>
<reference evidence="3" key="1">
    <citation type="journal article" date="2012" name="Science">
        <title>The Paleozoic origin of enzymatic lignin decomposition reconstructed from 31 fungal genomes.</title>
        <authorList>
            <person name="Floudas D."/>
            <person name="Binder M."/>
            <person name="Riley R."/>
            <person name="Barry K."/>
            <person name="Blanchette R.A."/>
            <person name="Henrissat B."/>
            <person name="Martinez A.T."/>
            <person name="Otillar R."/>
            <person name="Spatafora J.W."/>
            <person name="Yadav J.S."/>
            <person name="Aerts A."/>
            <person name="Benoit I."/>
            <person name="Boyd A."/>
            <person name="Carlson A."/>
            <person name="Copeland A."/>
            <person name="Coutinho P.M."/>
            <person name="de Vries R.P."/>
            <person name="Ferreira P."/>
            <person name="Findley K."/>
            <person name="Foster B."/>
            <person name="Gaskell J."/>
            <person name="Glotzer D."/>
            <person name="Gorecki P."/>
            <person name="Heitman J."/>
            <person name="Hesse C."/>
            <person name="Hori C."/>
            <person name="Igarashi K."/>
            <person name="Jurgens J.A."/>
            <person name="Kallen N."/>
            <person name="Kersten P."/>
            <person name="Kohler A."/>
            <person name="Kuees U."/>
            <person name="Kumar T.K.A."/>
            <person name="Kuo A."/>
            <person name="LaButti K."/>
            <person name="Larrondo L.F."/>
            <person name="Lindquist E."/>
            <person name="Ling A."/>
            <person name="Lombard V."/>
            <person name="Lucas S."/>
            <person name="Lundell T."/>
            <person name="Martin R."/>
            <person name="McLaughlin D.J."/>
            <person name="Morgenstern I."/>
            <person name="Morin E."/>
            <person name="Murat C."/>
            <person name="Nagy L.G."/>
            <person name="Nolan M."/>
            <person name="Ohm R.A."/>
            <person name="Patyshakuliyeva A."/>
            <person name="Rokas A."/>
            <person name="Ruiz-Duenas F.J."/>
            <person name="Sabat G."/>
            <person name="Salamov A."/>
            <person name="Samejima M."/>
            <person name="Schmutz J."/>
            <person name="Slot J.C."/>
            <person name="St John F."/>
            <person name="Stenlid J."/>
            <person name="Sun H."/>
            <person name="Sun S."/>
            <person name="Syed K."/>
            <person name="Tsang A."/>
            <person name="Wiebenga A."/>
            <person name="Young D."/>
            <person name="Pisabarro A."/>
            <person name="Eastwood D.C."/>
            <person name="Martin F."/>
            <person name="Cullen D."/>
            <person name="Grigoriev I.V."/>
            <person name="Hibbett D.S."/>
        </authorList>
    </citation>
    <scope>NUCLEOTIDE SEQUENCE [LARGE SCALE GENOMIC DNA]</scope>
    <source>
        <strain evidence="3">RWD-64-598 SS2</strain>
    </source>
</reference>
<dbReference type="InterPro" id="IPR001810">
    <property type="entry name" value="F-box_dom"/>
</dbReference>
<dbReference type="Gene3D" id="3.80.10.10">
    <property type="entry name" value="Ribonuclease Inhibitor"/>
    <property type="match status" value="1"/>
</dbReference>
<dbReference type="RefSeq" id="XP_007764501.1">
    <property type="nucleotide sequence ID" value="XM_007766311.1"/>
</dbReference>
<dbReference type="Pfam" id="PF12937">
    <property type="entry name" value="F-box-like"/>
    <property type="match status" value="1"/>
</dbReference>
<proteinExistence type="predicted"/>
<name>A0A5M3N0L5_CONPW</name>
<keyword evidence="3" id="KW-1185">Reference proteome</keyword>
<sequence>MSLASSSSNNRAKRGGAASTQNNACIVPDLLKDDAQPLEAFKELNESLFGQHIIRESTLASFQATNCFATIPNAEETADIRRAISSASLMRQELGDVIAALGYLQKSLGIFSDTYKRSISAVGRLPAEILTDIFLLSRTQYLGIEHSAHKTARNIVHASFNVAQICKHWRNIALNTPRLWNTIHLIGAKDIATERLYAQLEILSRTASVSPYLVIGLPAAHVRFLQRCDNKELLRTFQKKCKGLDVYTVQENKNHPNHIADYASIWPVLIGFKQLEKLTLSDVLLSEPAIEHTTWVNLTHLHLQTKGGPITSAFFGMSPMPDLRVLILHLVGEIRLDLDFYPNLTDLYFSGSIKADPFYHEKLERLLISDDKALGSFLEAATLPSLKELGTYINDITEAPLTEFLLRSTVPLRRLTCINILFRFPKLVTHQAEPMALGNQIGKTFSVPLVEYYGSWLNTQMMLDLKTRWYAQS</sequence>
<comment type="caution">
    <text evidence="2">The sequence shown here is derived from an EMBL/GenBank/DDBJ whole genome shotgun (WGS) entry which is preliminary data.</text>
</comment>
<dbReference type="InterPro" id="IPR032675">
    <property type="entry name" value="LRR_dom_sf"/>
</dbReference>
<evidence type="ECO:0000259" key="1">
    <source>
        <dbReference type="Pfam" id="PF12937"/>
    </source>
</evidence>
<dbReference type="Gene3D" id="1.20.1280.50">
    <property type="match status" value="1"/>
</dbReference>
<organism evidence="2 3">
    <name type="scientific">Coniophora puteana (strain RWD-64-598)</name>
    <name type="common">Brown rot fungus</name>
    <dbReference type="NCBI Taxonomy" id="741705"/>
    <lineage>
        <taxon>Eukaryota</taxon>
        <taxon>Fungi</taxon>
        <taxon>Dikarya</taxon>
        <taxon>Basidiomycota</taxon>
        <taxon>Agaricomycotina</taxon>
        <taxon>Agaricomycetes</taxon>
        <taxon>Agaricomycetidae</taxon>
        <taxon>Boletales</taxon>
        <taxon>Coniophorineae</taxon>
        <taxon>Coniophoraceae</taxon>
        <taxon>Coniophora</taxon>
    </lineage>
</organism>
<dbReference type="SUPFAM" id="SSF52047">
    <property type="entry name" value="RNI-like"/>
    <property type="match status" value="1"/>
</dbReference>
<evidence type="ECO:0000313" key="2">
    <source>
        <dbReference type="EMBL" id="EIW84816.1"/>
    </source>
</evidence>
<dbReference type="EMBL" id="JH711574">
    <property type="protein sequence ID" value="EIW84816.1"/>
    <property type="molecule type" value="Genomic_DNA"/>
</dbReference>
<dbReference type="OrthoDB" id="3365698at2759"/>
<dbReference type="GeneID" id="19202631"/>
<gene>
    <name evidence="2" type="ORF">CONPUDRAFT_149684</name>
</gene>